<sequence>MSPTEQQRFVSQAHSGHFTIKELCEEFGINRNAGHKRLVRVAEFGMVGTDFPSVRVPGIRFGLRESETDRMSVARTG</sequence>
<dbReference type="OrthoDB" id="9809060at2"/>
<name>A0A5R8KIX6_9BACT</name>
<dbReference type="EMBL" id="VAUV01000002">
    <property type="protein sequence ID" value="TLD72264.1"/>
    <property type="molecule type" value="Genomic_DNA"/>
</dbReference>
<organism evidence="1 2">
    <name type="scientific">Phragmitibacter flavus</name>
    <dbReference type="NCBI Taxonomy" id="2576071"/>
    <lineage>
        <taxon>Bacteria</taxon>
        <taxon>Pseudomonadati</taxon>
        <taxon>Verrucomicrobiota</taxon>
        <taxon>Verrucomicrobiia</taxon>
        <taxon>Verrucomicrobiales</taxon>
        <taxon>Verrucomicrobiaceae</taxon>
        <taxon>Phragmitibacter</taxon>
    </lineage>
</organism>
<keyword evidence="2" id="KW-1185">Reference proteome</keyword>
<protein>
    <submittedName>
        <fullName evidence="1">Uncharacterized protein</fullName>
    </submittedName>
</protein>
<reference evidence="1 2" key="1">
    <citation type="submission" date="2019-05" db="EMBL/GenBank/DDBJ databases">
        <title>Verrucobacter flavum gen. nov., sp. nov. a new member of the family Verrucomicrobiaceae.</title>
        <authorList>
            <person name="Szuroczki S."/>
            <person name="Abbaszade G."/>
            <person name="Szabo A."/>
            <person name="Felfoldi T."/>
            <person name="Schumann P."/>
            <person name="Boka K."/>
            <person name="Keki Z."/>
            <person name="Toumi M."/>
            <person name="Toth E."/>
        </authorList>
    </citation>
    <scope>NUCLEOTIDE SEQUENCE [LARGE SCALE GENOMIC DNA]</scope>
    <source>
        <strain evidence="1 2">MG-N-17</strain>
    </source>
</reference>
<accession>A0A5R8KIX6</accession>
<evidence type="ECO:0000313" key="1">
    <source>
        <dbReference type="EMBL" id="TLD72264.1"/>
    </source>
</evidence>
<dbReference type="Proteomes" id="UP000306196">
    <property type="component" value="Unassembled WGS sequence"/>
</dbReference>
<gene>
    <name evidence="1" type="ORF">FEM03_02600</name>
</gene>
<dbReference type="AlphaFoldDB" id="A0A5R8KIX6"/>
<proteinExistence type="predicted"/>
<comment type="caution">
    <text evidence="1">The sequence shown here is derived from an EMBL/GenBank/DDBJ whole genome shotgun (WGS) entry which is preliminary data.</text>
</comment>
<evidence type="ECO:0000313" key="2">
    <source>
        <dbReference type="Proteomes" id="UP000306196"/>
    </source>
</evidence>
<dbReference type="RefSeq" id="WP_138084620.1">
    <property type="nucleotide sequence ID" value="NZ_VAUV01000002.1"/>
</dbReference>